<dbReference type="AlphaFoldDB" id="A0A9P0AZA6"/>
<keyword evidence="5 10" id="KW-0276">Fatty acid metabolism</keyword>
<evidence type="ECO:0000256" key="6">
    <source>
        <dbReference type="ARBA" id="ARBA00022989"/>
    </source>
</evidence>
<feature type="transmembrane region" description="Helical" evidence="10">
    <location>
        <begin position="167"/>
        <end position="185"/>
    </location>
</feature>
<dbReference type="PANTHER" id="PTHR11157">
    <property type="entry name" value="FATTY ACID ACYL TRANSFERASE-RELATED"/>
    <property type="match status" value="1"/>
</dbReference>
<comment type="similarity">
    <text evidence="10">Belongs to the ELO family.</text>
</comment>
<dbReference type="GO" id="GO:0009922">
    <property type="term" value="F:fatty acid elongase activity"/>
    <property type="evidence" value="ECO:0007669"/>
    <property type="project" value="UniProtKB-EC"/>
</dbReference>
<dbReference type="InterPro" id="IPR002076">
    <property type="entry name" value="ELO_fam"/>
</dbReference>
<sequence length="265" mass="31020">MTTFVRQFDYLFNELADPRVENWPLMKSPGPLFGIIGFYLAVVYVILPAYMKNRKPYSLKTIIYYYNIFQVVACTILIYGIATSGWTTEYTFGCQPVDYSDRPIALRMLSFVYYTFILKVIEMVETVFFLLRKKNNQVSKLHVYHHASTALIAWSATKFVGGGMTTFAILLNSFIHILMYTYYWLSSFGPEMQARLKPWKPRLTMAQMIQFCFLLAHSLQALEPSCQVAKNFLILYLPNVILIFYMFWDFYKTNYLKGKSKKSID</sequence>
<dbReference type="GO" id="GO:0034625">
    <property type="term" value="P:fatty acid elongation, monounsaturated fatty acid"/>
    <property type="evidence" value="ECO:0007669"/>
    <property type="project" value="TreeGrafter"/>
</dbReference>
<dbReference type="GO" id="GO:0019367">
    <property type="term" value="P:fatty acid elongation, saturated fatty acid"/>
    <property type="evidence" value="ECO:0007669"/>
    <property type="project" value="TreeGrafter"/>
</dbReference>
<dbReference type="EMBL" id="OV121133">
    <property type="protein sequence ID" value="CAH0551350.1"/>
    <property type="molecule type" value="Genomic_DNA"/>
</dbReference>
<evidence type="ECO:0000256" key="10">
    <source>
        <dbReference type="RuleBase" id="RU361115"/>
    </source>
</evidence>
<evidence type="ECO:0000313" key="11">
    <source>
        <dbReference type="EMBL" id="CAH0551350.1"/>
    </source>
</evidence>
<accession>A0A9P0AZA6</accession>
<dbReference type="GO" id="GO:0042761">
    <property type="term" value="P:very long-chain fatty acid biosynthetic process"/>
    <property type="evidence" value="ECO:0007669"/>
    <property type="project" value="TreeGrafter"/>
</dbReference>
<feature type="transmembrane region" description="Helical" evidence="10">
    <location>
        <begin position="111"/>
        <end position="131"/>
    </location>
</feature>
<evidence type="ECO:0000256" key="4">
    <source>
        <dbReference type="ARBA" id="ARBA00022692"/>
    </source>
</evidence>
<dbReference type="Pfam" id="PF01151">
    <property type="entry name" value="ELO"/>
    <property type="match status" value="1"/>
</dbReference>
<feature type="transmembrane region" description="Helical" evidence="10">
    <location>
        <begin position="32"/>
        <end position="51"/>
    </location>
</feature>
<feature type="transmembrane region" description="Helical" evidence="10">
    <location>
        <begin position="63"/>
        <end position="82"/>
    </location>
</feature>
<comment type="subcellular location">
    <subcellularLocation>
        <location evidence="1">Membrane</location>
        <topology evidence="1">Multi-pass membrane protein</topology>
    </subcellularLocation>
</comment>
<keyword evidence="12" id="KW-1185">Reference proteome</keyword>
<protein>
    <recommendedName>
        <fullName evidence="10">Elongation of very long chain fatty acids protein</fullName>
        <ecNumber evidence="10">2.3.1.199</ecNumber>
    </recommendedName>
    <alternativeName>
        <fullName evidence="10">Very-long-chain 3-oxoacyl-CoA synthase</fullName>
    </alternativeName>
</protein>
<proteinExistence type="inferred from homology"/>
<keyword evidence="6 10" id="KW-1133">Transmembrane helix</keyword>
<evidence type="ECO:0000256" key="3">
    <source>
        <dbReference type="ARBA" id="ARBA00022679"/>
    </source>
</evidence>
<feature type="transmembrane region" description="Helical" evidence="10">
    <location>
        <begin position="234"/>
        <end position="251"/>
    </location>
</feature>
<evidence type="ECO:0000256" key="9">
    <source>
        <dbReference type="ARBA" id="ARBA00023160"/>
    </source>
</evidence>
<dbReference type="PANTHER" id="PTHR11157:SF113">
    <property type="entry name" value="ELONGATION OF VERY LONG CHAIN FATTY ACIDS PROTEIN"/>
    <property type="match status" value="1"/>
</dbReference>
<evidence type="ECO:0000256" key="1">
    <source>
        <dbReference type="ARBA" id="ARBA00004141"/>
    </source>
</evidence>
<keyword evidence="4 10" id="KW-0812">Transmembrane</keyword>
<evidence type="ECO:0000256" key="2">
    <source>
        <dbReference type="ARBA" id="ARBA00022516"/>
    </source>
</evidence>
<evidence type="ECO:0000256" key="5">
    <source>
        <dbReference type="ARBA" id="ARBA00022832"/>
    </source>
</evidence>
<name>A0A9P0AZA6_BRAAE</name>
<dbReference type="EC" id="2.3.1.199" evidence="10"/>
<keyword evidence="7 10" id="KW-0443">Lipid metabolism</keyword>
<keyword evidence="2 10" id="KW-0444">Lipid biosynthesis</keyword>
<keyword evidence="9 10" id="KW-0275">Fatty acid biosynthesis</keyword>
<evidence type="ECO:0000256" key="7">
    <source>
        <dbReference type="ARBA" id="ARBA00023098"/>
    </source>
</evidence>
<dbReference type="OrthoDB" id="434092at2759"/>
<reference evidence="11" key="1">
    <citation type="submission" date="2021-12" db="EMBL/GenBank/DDBJ databases">
        <authorList>
            <person name="King R."/>
        </authorList>
    </citation>
    <scope>NUCLEOTIDE SEQUENCE</scope>
</reference>
<evidence type="ECO:0000256" key="8">
    <source>
        <dbReference type="ARBA" id="ARBA00023136"/>
    </source>
</evidence>
<organism evidence="11 12">
    <name type="scientific">Brassicogethes aeneus</name>
    <name type="common">Rape pollen beetle</name>
    <name type="synonym">Meligethes aeneus</name>
    <dbReference type="NCBI Taxonomy" id="1431903"/>
    <lineage>
        <taxon>Eukaryota</taxon>
        <taxon>Metazoa</taxon>
        <taxon>Ecdysozoa</taxon>
        <taxon>Arthropoda</taxon>
        <taxon>Hexapoda</taxon>
        <taxon>Insecta</taxon>
        <taxon>Pterygota</taxon>
        <taxon>Neoptera</taxon>
        <taxon>Endopterygota</taxon>
        <taxon>Coleoptera</taxon>
        <taxon>Polyphaga</taxon>
        <taxon>Cucujiformia</taxon>
        <taxon>Nitidulidae</taxon>
        <taxon>Meligethinae</taxon>
        <taxon>Brassicogethes</taxon>
    </lineage>
</organism>
<keyword evidence="3 10" id="KW-0808">Transferase</keyword>
<comment type="catalytic activity">
    <reaction evidence="10">
        <text>a very-long-chain acyl-CoA + malonyl-CoA + H(+) = a very-long-chain 3-oxoacyl-CoA + CO2 + CoA</text>
        <dbReference type="Rhea" id="RHEA:32727"/>
        <dbReference type="ChEBI" id="CHEBI:15378"/>
        <dbReference type="ChEBI" id="CHEBI:16526"/>
        <dbReference type="ChEBI" id="CHEBI:57287"/>
        <dbReference type="ChEBI" id="CHEBI:57384"/>
        <dbReference type="ChEBI" id="CHEBI:90725"/>
        <dbReference type="ChEBI" id="CHEBI:90736"/>
        <dbReference type="EC" id="2.3.1.199"/>
    </reaction>
</comment>
<keyword evidence="8 10" id="KW-0472">Membrane</keyword>
<gene>
    <name evidence="11" type="ORF">MELIAE_LOCUS3984</name>
</gene>
<dbReference type="Proteomes" id="UP001154078">
    <property type="component" value="Chromosome 2"/>
</dbReference>
<dbReference type="GO" id="GO:0030148">
    <property type="term" value="P:sphingolipid biosynthetic process"/>
    <property type="evidence" value="ECO:0007669"/>
    <property type="project" value="TreeGrafter"/>
</dbReference>
<dbReference type="GO" id="GO:0005789">
    <property type="term" value="C:endoplasmic reticulum membrane"/>
    <property type="evidence" value="ECO:0007669"/>
    <property type="project" value="TreeGrafter"/>
</dbReference>
<dbReference type="GO" id="GO:0034626">
    <property type="term" value="P:fatty acid elongation, polyunsaturated fatty acid"/>
    <property type="evidence" value="ECO:0007669"/>
    <property type="project" value="TreeGrafter"/>
</dbReference>
<evidence type="ECO:0000313" key="12">
    <source>
        <dbReference type="Proteomes" id="UP001154078"/>
    </source>
</evidence>